<feature type="domain" description="FAD-binding" evidence="8">
    <location>
        <begin position="6"/>
        <end position="160"/>
    </location>
</feature>
<dbReference type="Pfam" id="PF01494">
    <property type="entry name" value="FAD_binding_3"/>
    <property type="match status" value="2"/>
</dbReference>
<feature type="domain" description="FAD-binding" evidence="8">
    <location>
        <begin position="303"/>
        <end position="334"/>
    </location>
</feature>
<evidence type="ECO:0000256" key="7">
    <source>
        <dbReference type="ARBA" id="ARBA00023033"/>
    </source>
</evidence>
<comment type="similarity">
    <text evidence="3">Belongs to the paxM FAD-dependent monooxygenase family.</text>
</comment>
<dbReference type="PANTHER" id="PTHR47178">
    <property type="entry name" value="MONOOXYGENASE, FAD-BINDING"/>
    <property type="match status" value="1"/>
</dbReference>
<organism evidence="9 10">
    <name type="scientific">Melanomma pulvis-pyrius CBS 109.77</name>
    <dbReference type="NCBI Taxonomy" id="1314802"/>
    <lineage>
        <taxon>Eukaryota</taxon>
        <taxon>Fungi</taxon>
        <taxon>Dikarya</taxon>
        <taxon>Ascomycota</taxon>
        <taxon>Pezizomycotina</taxon>
        <taxon>Dothideomycetes</taxon>
        <taxon>Pleosporomycetidae</taxon>
        <taxon>Pleosporales</taxon>
        <taxon>Melanommataceae</taxon>
        <taxon>Melanomma</taxon>
    </lineage>
</organism>
<name>A0A6A6WVZ5_9PLEO</name>
<dbReference type="SUPFAM" id="SSF51905">
    <property type="entry name" value="FAD/NAD(P)-binding domain"/>
    <property type="match status" value="1"/>
</dbReference>
<gene>
    <name evidence="9" type="ORF">K505DRAFT_255925</name>
</gene>
<evidence type="ECO:0000256" key="2">
    <source>
        <dbReference type="ARBA" id="ARBA00005179"/>
    </source>
</evidence>
<dbReference type="AlphaFoldDB" id="A0A6A6WVZ5"/>
<dbReference type="PRINTS" id="PR00420">
    <property type="entry name" value="RNGMNOXGNASE"/>
</dbReference>
<sequence>MTQQPISIIGAGIGGLTLARCLLKHGIPSVLYERMPTAPRHNYGITLHASSYRPLLKVLELDEPTVKRQIAVDGSTGELNPKAMIMKEGIGATSFRANREKLESLLKEGLDVRWEHALEKIEEAPSGSGMLLCLQSGQRIESRCVMGADGPHSTTRKSLAPETALHVLPFVALSGKRRVQRVLFDAVYAAGMQKSNVVEMKTGVAVLKVAVDDKSEDLVSLSWVYSRPARGPDDPLHKPNRPKEAATDIPEEFLQEIAVLRDLEQPFAEVFDVEALRKDRVLHWLMRRALMGLHDLQMLGRKGVFFLGDSVHAEPILGGEGANVAIKDGVELAECILRNGVEGIGKWYDQRYKAWLTGLERSEKSIIKMHDKQR</sequence>
<reference evidence="9" key="1">
    <citation type="journal article" date="2020" name="Stud. Mycol.">
        <title>101 Dothideomycetes genomes: a test case for predicting lifestyles and emergence of pathogens.</title>
        <authorList>
            <person name="Haridas S."/>
            <person name="Albert R."/>
            <person name="Binder M."/>
            <person name="Bloem J."/>
            <person name="Labutti K."/>
            <person name="Salamov A."/>
            <person name="Andreopoulos B."/>
            <person name="Baker S."/>
            <person name="Barry K."/>
            <person name="Bills G."/>
            <person name="Bluhm B."/>
            <person name="Cannon C."/>
            <person name="Castanera R."/>
            <person name="Culley D."/>
            <person name="Daum C."/>
            <person name="Ezra D."/>
            <person name="Gonzalez J."/>
            <person name="Henrissat B."/>
            <person name="Kuo A."/>
            <person name="Liang C."/>
            <person name="Lipzen A."/>
            <person name="Lutzoni F."/>
            <person name="Magnuson J."/>
            <person name="Mondo S."/>
            <person name="Nolan M."/>
            <person name="Ohm R."/>
            <person name="Pangilinan J."/>
            <person name="Park H.-J."/>
            <person name="Ramirez L."/>
            <person name="Alfaro M."/>
            <person name="Sun H."/>
            <person name="Tritt A."/>
            <person name="Yoshinaga Y."/>
            <person name="Zwiers L.-H."/>
            <person name="Turgeon B."/>
            <person name="Goodwin S."/>
            <person name="Spatafora J."/>
            <person name="Crous P."/>
            <person name="Grigoriev I."/>
        </authorList>
    </citation>
    <scope>NUCLEOTIDE SEQUENCE</scope>
    <source>
        <strain evidence="9">CBS 109.77</strain>
    </source>
</reference>
<dbReference type="InterPro" id="IPR036188">
    <property type="entry name" value="FAD/NAD-bd_sf"/>
</dbReference>
<keyword evidence="10" id="KW-1185">Reference proteome</keyword>
<dbReference type="EMBL" id="MU002232">
    <property type="protein sequence ID" value="KAF2788262.1"/>
    <property type="molecule type" value="Genomic_DNA"/>
</dbReference>
<protein>
    <submittedName>
        <fullName evidence="9">FAD/NAD(P)-binding domain-containing protein</fullName>
    </submittedName>
</protein>
<proteinExistence type="inferred from homology"/>
<keyword evidence="5" id="KW-0274">FAD</keyword>
<evidence type="ECO:0000313" key="9">
    <source>
        <dbReference type="EMBL" id="KAF2788262.1"/>
    </source>
</evidence>
<dbReference type="PANTHER" id="PTHR47178:SF4">
    <property type="entry name" value="FAD-DEPENDENT MONOOXYGENASE APTC"/>
    <property type="match status" value="1"/>
</dbReference>
<evidence type="ECO:0000259" key="8">
    <source>
        <dbReference type="Pfam" id="PF01494"/>
    </source>
</evidence>
<dbReference type="Proteomes" id="UP000799757">
    <property type="component" value="Unassembled WGS sequence"/>
</dbReference>
<evidence type="ECO:0000256" key="1">
    <source>
        <dbReference type="ARBA" id="ARBA00001974"/>
    </source>
</evidence>
<keyword evidence="6" id="KW-0560">Oxidoreductase</keyword>
<comment type="pathway">
    <text evidence="2">Secondary metabolite biosynthesis.</text>
</comment>
<evidence type="ECO:0000313" key="10">
    <source>
        <dbReference type="Proteomes" id="UP000799757"/>
    </source>
</evidence>
<evidence type="ECO:0000256" key="6">
    <source>
        <dbReference type="ARBA" id="ARBA00023002"/>
    </source>
</evidence>
<evidence type="ECO:0000256" key="4">
    <source>
        <dbReference type="ARBA" id="ARBA00022630"/>
    </source>
</evidence>
<dbReference type="Gene3D" id="3.50.50.60">
    <property type="entry name" value="FAD/NAD(P)-binding domain"/>
    <property type="match status" value="1"/>
</dbReference>
<keyword evidence="7" id="KW-0503">Monooxygenase</keyword>
<dbReference type="GO" id="GO:0004497">
    <property type="term" value="F:monooxygenase activity"/>
    <property type="evidence" value="ECO:0007669"/>
    <property type="project" value="UniProtKB-KW"/>
</dbReference>
<dbReference type="OrthoDB" id="47494at2759"/>
<accession>A0A6A6WVZ5</accession>
<keyword evidence="4" id="KW-0285">Flavoprotein</keyword>
<evidence type="ECO:0000256" key="3">
    <source>
        <dbReference type="ARBA" id="ARBA00007992"/>
    </source>
</evidence>
<dbReference type="GO" id="GO:0071949">
    <property type="term" value="F:FAD binding"/>
    <property type="evidence" value="ECO:0007669"/>
    <property type="project" value="InterPro"/>
</dbReference>
<dbReference type="InterPro" id="IPR002938">
    <property type="entry name" value="FAD-bd"/>
</dbReference>
<comment type="cofactor">
    <cofactor evidence="1">
        <name>FAD</name>
        <dbReference type="ChEBI" id="CHEBI:57692"/>
    </cofactor>
</comment>
<evidence type="ECO:0000256" key="5">
    <source>
        <dbReference type="ARBA" id="ARBA00022827"/>
    </source>
</evidence>